<reference evidence="8" key="1">
    <citation type="journal article" date="2015" name="BMC Genomics">
        <title>Chemosensory genes identified in the antennal transcriptome of the blowfly Calliphora stygia.</title>
        <authorList>
            <person name="Leitch O.J."/>
            <person name="Papanicolaou A."/>
            <person name="Lennard C."/>
            <person name="Kirkbride K.P."/>
            <person name="Anderson A."/>
        </authorList>
    </citation>
    <scope>NUCLEOTIDE SEQUENCE</scope>
</reference>
<evidence type="ECO:0000256" key="6">
    <source>
        <dbReference type="RuleBase" id="RU361235"/>
    </source>
</evidence>
<name>A0A068F5S9_CALSG</name>
<evidence type="ECO:0000256" key="2">
    <source>
        <dbReference type="ARBA" id="ARBA00022487"/>
    </source>
</evidence>
<dbReference type="FunFam" id="3.40.50.1820:FF:000092">
    <property type="entry name" value="Carboxylic ester hydrolase"/>
    <property type="match status" value="1"/>
</dbReference>
<dbReference type="InterPro" id="IPR029058">
    <property type="entry name" value="AB_hydrolase_fold"/>
</dbReference>
<comment type="similarity">
    <text evidence="1 6">Belongs to the type-B carboxylesterase/lipase family.</text>
</comment>
<accession>A0A068F5S9</accession>
<evidence type="ECO:0000256" key="4">
    <source>
        <dbReference type="ARBA" id="ARBA00023157"/>
    </source>
</evidence>
<proteinExistence type="evidence at transcript level"/>
<dbReference type="PANTHER" id="PTHR43142:SF1">
    <property type="entry name" value="CARBOXYLIC ESTER HYDROLASE"/>
    <property type="match status" value="1"/>
</dbReference>
<dbReference type="EMBL" id="KJ702176">
    <property type="protein sequence ID" value="AID61330.1"/>
    <property type="molecule type" value="mRNA"/>
</dbReference>
<dbReference type="EC" id="3.1.1.-" evidence="6"/>
<gene>
    <name evidence="8" type="primary">Est2</name>
</gene>
<dbReference type="InterPro" id="IPR002018">
    <property type="entry name" value="CarbesteraseB"/>
</dbReference>
<dbReference type="AlphaFoldDB" id="A0A068F5S9"/>
<keyword evidence="2" id="KW-0719">Serine esterase</keyword>
<dbReference type="GO" id="GO:0052689">
    <property type="term" value="F:carboxylic ester hydrolase activity"/>
    <property type="evidence" value="ECO:0007669"/>
    <property type="project" value="UniProtKB-KW"/>
</dbReference>
<evidence type="ECO:0000256" key="5">
    <source>
        <dbReference type="ARBA" id="ARBA00023180"/>
    </source>
</evidence>
<keyword evidence="3 6" id="KW-0378">Hydrolase</keyword>
<evidence type="ECO:0000313" key="8">
    <source>
        <dbReference type="EMBL" id="AID61330.1"/>
    </source>
</evidence>
<dbReference type="PANTHER" id="PTHR43142">
    <property type="entry name" value="CARBOXYLIC ESTER HYDROLASE"/>
    <property type="match status" value="1"/>
</dbReference>
<dbReference type="ESTHER" id="calsg-a0a068f5s9">
    <property type="family name" value="Carb_B_Arthropoda"/>
</dbReference>
<keyword evidence="5" id="KW-0325">Glycoprotein</keyword>
<sequence>MSNIRLWDMLKISVKAIDYKFEQYRLNTGATVVVNTTKGQVKGAKRLSVWGNSYFTFEGIPFAKPPVGELRFKAPEPAEPWQGVLDCTGPAEIPFQSNYIFKKYKGSEDCLYLNVFANEITSPTPRPVMVWIYGGGFQIGEATRDMYSPDYFMSKDVVLVTIAYRLGPFGFLSFDDPSINVPGNAGIKDQIMALRWVKENISAFGGDPNNVTVFGESAGGASTHLCMLSESSKGLINRGIVMSGSVLCPWVLPPPNQWALRLAKALGYKGEEKSLDIYKFLHAASGPDIQKAVSTLLSKEEKHNRILFAFGPVIEPYKSKDTILAEDPLEVLKNTWSNDIPMMIGGTSFEGLLFYPEVTRRKATLNEVGDCENLLPLDIKVERHSIEAKEMGLKIKKAYLGNEECKPETMMQFLEIESYREFWHPIYRTALYRLNYARAPTYVYRFDFDSADANAIRNLLCNREVRGVCHGDDLCYIFRFIFSHRLSVDSPEYRTTKAMVDIWTSFATNSDPNCASLQDVKYEPLSKDKTFKCLNISNKLEYIELPELQKIQSVWNTFYPQDKL</sequence>
<evidence type="ECO:0000256" key="3">
    <source>
        <dbReference type="ARBA" id="ARBA00022801"/>
    </source>
</evidence>
<dbReference type="InterPro" id="IPR019826">
    <property type="entry name" value="Carboxylesterase_B_AS"/>
</dbReference>
<keyword evidence="4" id="KW-1015">Disulfide bond</keyword>
<evidence type="ECO:0000256" key="1">
    <source>
        <dbReference type="ARBA" id="ARBA00005964"/>
    </source>
</evidence>
<dbReference type="PROSITE" id="PS00122">
    <property type="entry name" value="CARBOXYLESTERASE_B_1"/>
    <property type="match status" value="1"/>
</dbReference>
<evidence type="ECO:0000259" key="7">
    <source>
        <dbReference type="Pfam" id="PF00135"/>
    </source>
</evidence>
<protein>
    <recommendedName>
        <fullName evidence="6">Carboxylic ester hydrolase</fullName>
        <ecNumber evidence="6">3.1.1.-</ecNumber>
    </recommendedName>
</protein>
<feature type="domain" description="Carboxylesterase type B" evidence="7">
    <location>
        <begin position="32"/>
        <end position="541"/>
    </location>
</feature>
<dbReference type="SUPFAM" id="SSF53474">
    <property type="entry name" value="alpha/beta-Hydrolases"/>
    <property type="match status" value="1"/>
</dbReference>
<organism evidence="8">
    <name type="scientific">Calliphora stygia</name>
    <name type="common">Common brown blowfly</name>
    <dbReference type="NCBI Taxonomy" id="145453"/>
    <lineage>
        <taxon>Eukaryota</taxon>
        <taxon>Metazoa</taxon>
        <taxon>Ecdysozoa</taxon>
        <taxon>Arthropoda</taxon>
        <taxon>Hexapoda</taxon>
        <taxon>Insecta</taxon>
        <taxon>Pterygota</taxon>
        <taxon>Neoptera</taxon>
        <taxon>Endopterygota</taxon>
        <taxon>Diptera</taxon>
        <taxon>Brachycera</taxon>
        <taxon>Muscomorpha</taxon>
        <taxon>Oestroidea</taxon>
        <taxon>Calliphoridae</taxon>
        <taxon>Calliphorinae</taxon>
        <taxon>Calliphora</taxon>
    </lineage>
</organism>
<dbReference type="Gene3D" id="3.40.50.1820">
    <property type="entry name" value="alpha/beta hydrolase"/>
    <property type="match status" value="1"/>
</dbReference>
<dbReference type="Pfam" id="PF00135">
    <property type="entry name" value="COesterase"/>
    <property type="match status" value="1"/>
</dbReference>